<dbReference type="InterPro" id="IPR000073">
    <property type="entry name" value="AB_hydrolase_1"/>
</dbReference>
<evidence type="ECO:0000256" key="1">
    <source>
        <dbReference type="ARBA" id="ARBA00023239"/>
    </source>
</evidence>
<feature type="region of interest" description="Disordered" evidence="2">
    <location>
        <begin position="45"/>
        <end position="65"/>
    </location>
</feature>
<evidence type="ECO:0000256" key="2">
    <source>
        <dbReference type="SAM" id="MobiDB-lite"/>
    </source>
</evidence>
<evidence type="ECO:0000313" key="4">
    <source>
        <dbReference type="EMBL" id="CAB4619743.1"/>
    </source>
</evidence>
<sequence length="252" mass="27462">MKLGTFTRGTGPHLTFIHGFTQTKESWIPVIDALPKQFAFDLIDAPGHGESSNGQRTLSETGGDVAESMTPGVLIGYSMGARIALHTALQHPEKVTALVLVSGTAGIDSVEERASRRSSDESLANRISEIGVSAFIDEWLSNPMFQGLSREFADITSRCSNTAEGLGDSLRFAGTGTQEPLWDHLHKLNIPVLLIVGENDQKFTELGNRMSDLLPDCELHVIKGVGHTCHLEDINAFTVILQRWLLSIQGDR</sequence>
<feature type="compositionally biased region" description="Polar residues" evidence="2">
    <location>
        <begin position="50"/>
        <end position="60"/>
    </location>
</feature>
<protein>
    <submittedName>
        <fullName evidence="4">Unannotated protein</fullName>
    </submittedName>
</protein>
<dbReference type="InterPro" id="IPR029058">
    <property type="entry name" value="AB_hydrolase_fold"/>
</dbReference>
<keyword evidence="1" id="KW-0456">Lyase</keyword>
<gene>
    <name evidence="4" type="ORF">UFOPK1874_00954</name>
</gene>
<feature type="domain" description="AB hydrolase-1" evidence="3">
    <location>
        <begin position="16"/>
        <end position="232"/>
    </location>
</feature>
<dbReference type="EMBL" id="CAEZUX010000120">
    <property type="protein sequence ID" value="CAB4619743.1"/>
    <property type="molecule type" value="Genomic_DNA"/>
</dbReference>
<organism evidence="4">
    <name type="scientific">freshwater metagenome</name>
    <dbReference type="NCBI Taxonomy" id="449393"/>
    <lineage>
        <taxon>unclassified sequences</taxon>
        <taxon>metagenomes</taxon>
        <taxon>ecological metagenomes</taxon>
    </lineage>
</organism>
<name>A0A6J6I574_9ZZZZ</name>
<dbReference type="GO" id="GO:0016829">
    <property type="term" value="F:lyase activity"/>
    <property type="evidence" value="ECO:0007669"/>
    <property type="project" value="UniProtKB-KW"/>
</dbReference>
<dbReference type="Gene3D" id="3.40.50.1820">
    <property type="entry name" value="alpha/beta hydrolase"/>
    <property type="match status" value="1"/>
</dbReference>
<accession>A0A6J6I574</accession>
<dbReference type="Pfam" id="PF12697">
    <property type="entry name" value="Abhydrolase_6"/>
    <property type="match status" value="1"/>
</dbReference>
<dbReference type="PANTHER" id="PTHR42916:SF1">
    <property type="entry name" value="PROTEIN PHYLLO, CHLOROPLASTIC"/>
    <property type="match status" value="1"/>
</dbReference>
<dbReference type="AlphaFoldDB" id="A0A6J6I574"/>
<dbReference type="SUPFAM" id="SSF53474">
    <property type="entry name" value="alpha/beta-Hydrolases"/>
    <property type="match status" value="1"/>
</dbReference>
<proteinExistence type="predicted"/>
<evidence type="ECO:0000259" key="3">
    <source>
        <dbReference type="Pfam" id="PF12697"/>
    </source>
</evidence>
<reference evidence="4" key="1">
    <citation type="submission" date="2020-05" db="EMBL/GenBank/DDBJ databases">
        <authorList>
            <person name="Chiriac C."/>
            <person name="Salcher M."/>
            <person name="Ghai R."/>
            <person name="Kavagutti S V."/>
        </authorList>
    </citation>
    <scope>NUCLEOTIDE SEQUENCE</scope>
</reference>
<dbReference type="PANTHER" id="PTHR42916">
    <property type="entry name" value="2-SUCCINYL-5-ENOLPYRUVYL-6-HYDROXY-3-CYCLOHEXENE-1-CARBOXYLATE SYNTHASE"/>
    <property type="match status" value="1"/>
</dbReference>